<dbReference type="Proteomes" id="UP000184339">
    <property type="component" value="Unassembled WGS sequence"/>
</dbReference>
<keyword evidence="1" id="KW-1133">Transmembrane helix</keyword>
<keyword evidence="1" id="KW-0472">Membrane</keyword>
<proteinExistence type="predicted"/>
<evidence type="ECO:0000313" key="3">
    <source>
        <dbReference type="EMBL" id="SHN07091.1"/>
    </source>
</evidence>
<dbReference type="GO" id="GO:0006508">
    <property type="term" value="P:proteolysis"/>
    <property type="evidence" value="ECO:0007669"/>
    <property type="project" value="UniProtKB-KW"/>
</dbReference>
<dbReference type="RefSeq" id="WP_072783992.1">
    <property type="nucleotide sequence ID" value="NZ_FRCX01000004.1"/>
</dbReference>
<sequence length="230" mass="25278">MIDLVLAFYLVFILPVRHLWRSVRPSTAPKRPLAQRYVATIRDVCLLLVAMLACCWWNGYSAVDLGLTLPASGVPLWCLGAAVIGMAILLASTYRSTSKMTDAKRVEMLDRMRDSGMPTTSEELRLCVLLAFALGGGWELLYRGFLLLALKPYIGVWGAVALSGLAYGAAHGYKNPKQFALSIVMALAFAVAYALSGSLWWLMVIHIVLPLNGALTSWQLHARRPALQLD</sequence>
<evidence type="ECO:0000313" key="4">
    <source>
        <dbReference type="Proteomes" id="UP000184339"/>
    </source>
</evidence>
<keyword evidence="3" id="KW-0645">Protease</keyword>
<evidence type="ECO:0000259" key="2">
    <source>
        <dbReference type="Pfam" id="PF02517"/>
    </source>
</evidence>
<keyword evidence="1" id="KW-0812">Transmembrane</keyword>
<dbReference type="STRING" id="551987.SAMN05192549_104165"/>
<dbReference type="OrthoDB" id="8753866at2"/>
<feature type="transmembrane region" description="Helical" evidence="1">
    <location>
        <begin position="6"/>
        <end position="23"/>
    </location>
</feature>
<gene>
    <name evidence="3" type="ORF">SAMN05192549_104165</name>
</gene>
<feature type="transmembrane region" description="Helical" evidence="1">
    <location>
        <begin position="179"/>
        <end position="195"/>
    </location>
</feature>
<keyword evidence="4" id="KW-1185">Reference proteome</keyword>
<accession>A0A1M7NT14</accession>
<feature type="transmembrane region" description="Helical" evidence="1">
    <location>
        <begin position="153"/>
        <end position="170"/>
    </location>
</feature>
<dbReference type="GO" id="GO:0080120">
    <property type="term" value="P:CAAX-box protein maturation"/>
    <property type="evidence" value="ECO:0007669"/>
    <property type="project" value="UniProtKB-ARBA"/>
</dbReference>
<dbReference type="AlphaFoldDB" id="A0A1M7NT14"/>
<dbReference type="Pfam" id="PF02517">
    <property type="entry name" value="Rce1-like"/>
    <property type="match status" value="1"/>
</dbReference>
<protein>
    <submittedName>
        <fullName evidence="3">CAAX protease self-immunity</fullName>
    </submittedName>
</protein>
<reference evidence="4" key="1">
    <citation type="submission" date="2016-11" db="EMBL/GenBank/DDBJ databases">
        <authorList>
            <person name="Varghese N."/>
            <person name="Submissions S."/>
        </authorList>
    </citation>
    <scope>NUCLEOTIDE SEQUENCE [LARGE SCALE GENOMIC DNA]</scope>
    <source>
        <strain evidence="4">Sac-22</strain>
    </source>
</reference>
<feature type="transmembrane region" description="Helical" evidence="1">
    <location>
        <begin position="44"/>
        <end position="62"/>
    </location>
</feature>
<dbReference type="InterPro" id="IPR003675">
    <property type="entry name" value="Rce1/LyrA-like_dom"/>
</dbReference>
<name>A0A1M7NT14_9BURK</name>
<feature type="transmembrane region" description="Helical" evidence="1">
    <location>
        <begin position="74"/>
        <end position="94"/>
    </location>
</feature>
<feature type="domain" description="CAAX prenyl protease 2/Lysostaphin resistance protein A-like" evidence="2">
    <location>
        <begin position="126"/>
        <end position="208"/>
    </location>
</feature>
<keyword evidence="3" id="KW-0378">Hydrolase</keyword>
<feature type="transmembrane region" description="Helical" evidence="1">
    <location>
        <begin position="123"/>
        <end position="141"/>
    </location>
</feature>
<evidence type="ECO:0000256" key="1">
    <source>
        <dbReference type="SAM" id="Phobius"/>
    </source>
</evidence>
<organism evidence="3 4">
    <name type="scientific">Duganella sacchari</name>
    <dbReference type="NCBI Taxonomy" id="551987"/>
    <lineage>
        <taxon>Bacteria</taxon>
        <taxon>Pseudomonadati</taxon>
        <taxon>Pseudomonadota</taxon>
        <taxon>Betaproteobacteria</taxon>
        <taxon>Burkholderiales</taxon>
        <taxon>Oxalobacteraceae</taxon>
        <taxon>Telluria group</taxon>
        <taxon>Duganella</taxon>
    </lineage>
</organism>
<dbReference type="GO" id="GO:0004175">
    <property type="term" value="F:endopeptidase activity"/>
    <property type="evidence" value="ECO:0007669"/>
    <property type="project" value="UniProtKB-ARBA"/>
</dbReference>
<dbReference type="EMBL" id="FRCX01000004">
    <property type="protein sequence ID" value="SHN07091.1"/>
    <property type="molecule type" value="Genomic_DNA"/>
</dbReference>